<dbReference type="Gene3D" id="1.25.40.10">
    <property type="entry name" value="Tetratricopeptide repeat domain"/>
    <property type="match status" value="1"/>
</dbReference>
<feature type="domain" description="F-box" evidence="1">
    <location>
        <begin position="173"/>
        <end position="222"/>
    </location>
</feature>
<proteinExistence type="predicted"/>
<dbReference type="EMBL" id="LAZP02000053">
    <property type="protein sequence ID" value="PFH61830.1"/>
    <property type="molecule type" value="Genomic_DNA"/>
</dbReference>
<gene>
    <name evidence="2" type="ORF">XA68_16164</name>
</gene>
<dbReference type="AlphaFoldDB" id="A0A2A9PLS1"/>
<sequence length="677" mass="76629">MEDHVEIGRQLYGAQEFHEALIEFTRAMHLCPCNKGQKRKRCFCKDFEAVAVRDGSMCEEAMFTCSCGVAKTFPKCSDSLHLTALDYRAATFEALEELDRAEADAKWMIEMAPHLPHGYLRLGKIARLQKNLWFAWKVYSGGVDATKNMAPDSSPKLQQLRQMLRPLQMRFKRKDPISLPLEIIFQIVANFDIVDLTKCSGVSRAWRQTLTSGHSGRLWRQLVFYQPPPLSPSTQAVKALVARSGYTVKRIIIKDSVKFKLNQAKLTALLRKSKLLEHLELCHAYKDNYRFPFEPGSYQNLSYLAMDSFINTWANSPQTVSAPPDTEDGLAPTKFLTCIAASLVHLDLCGVPPSWHRRVDVPDFPRLKTLRLEQKGRPQPRATFPVFHLTNKTPELEQLCLLGLSLECSDGGEWMGVWPKMWEKLKVFVFRLHDMGPPDISHSTIDCITLLNCINWGNGFRHLDLDIQCNSSPDTPDVHEVIFCSADDLINLGLLGPDNKPISPGRQFAKLRSLRLDKMSQNGGIMRRLFEQPAVRGQLQSFDIVFPVEPIDRPVGEVSVAYLEGYAWLRGLESIRCIGLSGFSFAKYPITEREAPLPGFLASLPNLETVSLGSDFISENAFSFLAMRIVRETTVKTLYQTCVRGVEMDLLEASAEEYGVKVIWGERPRQWPVPLDD</sequence>
<keyword evidence="3" id="KW-1185">Reference proteome</keyword>
<dbReference type="OrthoDB" id="629492at2759"/>
<dbReference type="SUPFAM" id="SSF81383">
    <property type="entry name" value="F-box domain"/>
    <property type="match status" value="1"/>
</dbReference>
<evidence type="ECO:0000313" key="3">
    <source>
        <dbReference type="Proteomes" id="UP000037136"/>
    </source>
</evidence>
<evidence type="ECO:0000313" key="2">
    <source>
        <dbReference type="EMBL" id="PFH61830.1"/>
    </source>
</evidence>
<accession>A0A2A9PLS1</accession>
<evidence type="ECO:0000259" key="1">
    <source>
        <dbReference type="PROSITE" id="PS50181"/>
    </source>
</evidence>
<comment type="caution">
    <text evidence="2">The sequence shown here is derived from an EMBL/GenBank/DDBJ whole genome shotgun (WGS) entry which is preliminary data.</text>
</comment>
<dbReference type="Gene3D" id="1.20.1280.50">
    <property type="match status" value="1"/>
</dbReference>
<reference evidence="2 3" key="1">
    <citation type="journal article" date="2015" name="BMC Genomics">
        <title>Gene expression during zombie ant biting behavior reflects the complexity underlying fungal parasitic behavioral manipulation.</title>
        <authorList>
            <person name="de Bekker C."/>
            <person name="Ohm R.A."/>
            <person name="Loreto R.G."/>
            <person name="Sebastian A."/>
            <person name="Albert I."/>
            <person name="Merrow M."/>
            <person name="Brachmann A."/>
            <person name="Hughes D.P."/>
        </authorList>
    </citation>
    <scope>NUCLEOTIDE SEQUENCE [LARGE SCALE GENOMIC DNA]</scope>
    <source>
        <strain evidence="2 3">SC16a</strain>
    </source>
</reference>
<protein>
    <recommendedName>
        <fullName evidence="1">F-box domain-containing protein</fullName>
    </recommendedName>
</protein>
<dbReference type="InterPro" id="IPR001810">
    <property type="entry name" value="F-box_dom"/>
</dbReference>
<name>A0A2A9PLS1_OPHUN</name>
<reference evidence="2 3" key="2">
    <citation type="journal article" date="2017" name="Sci. Rep.">
        <title>Ant-infecting Ophiocordyceps genomes reveal a high diversity of potential behavioral manipulation genes and a possible major role for enterotoxins.</title>
        <authorList>
            <person name="de Bekker C."/>
            <person name="Ohm R.A."/>
            <person name="Evans H.C."/>
            <person name="Brachmann A."/>
            <person name="Hughes D.P."/>
        </authorList>
    </citation>
    <scope>NUCLEOTIDE SEQUENCE [LARGE SCALE GENOMIC DNA]</scope>
    <source>
        <strain evidence="2 3">SC16a</strain>
    </source>
</reference>
<dbReference type="SUPFAM" id="SSF48452">
    <property type="entry name" value="TPR-like"/>
    <property type="match status" value="1"/>
</dbReference>
<organism evidence="2 3">
    <name type="scientific">Ophiocordyceps unilateralis</name>
    <name type="common">Zombie-ant fungus</name>
    <name type="synonym">Torrubia unilateralis</name>
    <dbReference type="NCBI Taxonomy" id="268505"/>
    <lineage>
        <taxon>Eukaryota</taxon>
        <taxon>Fungi</taxon>
        <taxon>Dikarya</taxon>
        <taxon>Ascomycota</taxon>
        <taxon>Pezizomycotina</taxon>
        <taxon>Sordariomycetes</taxon>
        <taxon>Hypocreomycetidae</taxon>
        <taxon>Hypocreales</taxon>
        <taxon>Ophiocordycipitaceae</taxon>
        <taxon>Ophiocordyceps</taxon>
    </lineage>
</organism>
<dbReference type="InterPro" id="IPR011990">
    <property type="entry name" value="TPR-like_helical_dom_sf"/>
</dbReference>
<dbReference type="PROSITE" id="PS50181">
    <property type="entry name" value="FBOX"/>
    <property type="match status" value="1"/>
</dbReference>
<dbReference type="Pfam" id="PF12937">
    <property type="entry name" value="F-box-like"/>
    <property type="match status" value="1"/>
</dbReference>
<dbReference type="InterPro" id="IPR036047">
    <property type="entry name" value="F-box-like_dom_sf"/>
</dbReference>
<dbReference type="SMART" id="SM00256">
    <property type="entry name" value="FBOX"/>
    <property type="match status" value="1"/>
</dbReference>
<dbReference type="Proteomes" id="UP000037136">
    <property type="component" value="Unassembled WGS sequence"/>
</dbReference>
<dbReference type="STRING" id="268505.A0A2A9PLS1"/>